<dbReference type="PANTHER" id="PTHR35722">
    <property type="entry name" value="MAL D 1-ASSOCIATED PROTEIN"/>
    <property type="match status" value="1"/>
</dbReference>
<organism evidence="2 3">
    <name type="scientific">Spirodela intermedia</name>
    <name type="common">Intermediate duckweed</name>
    <dbReference type="NCBI Taxonomy" id="51605"/>
    <lineage>
        <taxon>Eukaryota</taxon>
        <taxon>Viridiplantae</taxon>
        <taxon>Streptophyta</taxon>
        <taxon>Embryophyta</taxon>
        <taxon>Tracheophyta</taxon>
        <taxon>Spermatophyta</taxon>
        <taxon>Magnoliopsida</taxon>
        <taxon>Liliopsida</taxon>
        <taxon>Araceae</taxon>
        <taxon>Lemnoideae</taxon>
        <taxon>Spirodela</taxon>
    </lineage>
</organism>
<dbReference type="PANTHER" id="PTHR35722:SF1">
    <property type="entry name" value="MAL D 1-ASSOCIATED PROTEIN"/>
    <property type="match status" value="1"/>
</dbReference>
<sequence>MGWGRGSSSPSPSAASSYLSSSSATGAAEDGAGERCATRRMVTSSCRTEEVDGRLIRKCEKTEKLLRECVGRPAEVVESTTEHTEDDVTDRPRYALGGGGGVGGSGEGVFGFPGLRSDVEAIQQTLEGGLSHFLQMAEEMTGEFFGVPWHRHRDPPPPVEDRGGSPPGHAVYGDDLPGQLTDV</sequence>
<dbReference type="OrthoDB" id="1914474at2759"/>
<evidence type="ECO:0000256" key="1">
    <source>
        <dbReference type="SAM" id="MobiDB-lite"/>
    </source>
</evidence>
<feature type="region of interest" description="Disordered" evidence="1">
    <location>
        <begin position="147"/>
        <end position="183"/>
    </location>
</feature>
<feature type="region of interest" description="Disordered" evidence="1">
    <location>
        <begin position="76"/>
        <end position="102"/>
    </location>
</feature>
<dbReference type="InterPro" id="IPR053346">
    <property type="entry name" value="Fra_a_1-associated"/>
</dbReference>
<name>A0A7I8KBZ1_SPIIN</name>
<dbReference type="EMBL" id="LR746267">
    <property type="protein sequence ID" value="CAA7394714.1"/>
    <property type="molecule type" value="Genomic_DNA"/>
</dbReference>
<protein>
    <submittedName>
        <fullName evidence="2">Uncharacterized protein</fullName>
    </submittedName>
</protein>
<proteinExistence type="predicted"/>
<evidence type="ECO:0000313" key="3">
    <source>
        <dbReference type="Proteomes" id="UP000663760"/>
    </source>
</evidence>
<keyword evidence="3" id="KW-1185">Reference proteome</keyword>
<dbReference type="Proteomes" id="UP000663760">
    <property type="component" value="Chromosome 4"/>
</dbReference>
<feature type="compositionally biased region" description="Low complexity" evidence="1">
    <location>
        <begin position="7"/>
        <end position="28"/>
    </location>
</feature>
<evidence type="ECO:0000313" key="2">
    <source>
        <dbReference type="EMBL" id="CAA7394714.1"/>
    </source>
</evidence>
<gene>
    <name evidence="2" type="ORF">SI8410_04005375</name>
</gene>
<reference evidence="2" key="1">
    <citation type="submission" date="2020-02" db="EMBL/GenBank/DDBJ databases">
        <authorList>
            <person name="Scholz U."/>
            <person name="Mascher M."/>
            <person name="Fiebig A."/>
        </authorList>
    </citation>
    <scope>NUCLEOTIDE SEQUENCE</scope>
</reference>
<accession>A0A7I8KBZ1</accession>
<dbReference type="AlphaFoldDB" id="A0A7I8KBZ1"/>
<feature type="region of interest" description="Disordered" evidence="1">
    <location>
        <begin position="1"/>
        <end position="43"/>
    </location>
</feature>